<protein>
    <submittedName>
        <fullName evidence="2">Uncharacterized protein</fullName>
    </submittedName>
</protein>
<evidence type="ECO:0000256" key="1">
    <source>
        <dbReference type="SAM" id="Phobius"/>
    </source>
</evidence>
<proteinExistence type="predicted"/>
<dbReference type="AlphaFoldDB" id="A0A133VL14"/>
<feature type="transmembrane region" description="Helical" evidence="1">
    <location>
        <begin position="26"/>
        <end position="44"/>
    </location>
</feature>
<accession>A0A133VL14</accession>
<keyword evidence="1" id="KW-0812">Transmembrane</keyword>
<evidence type="ECO:0000313" key="3">
    <source>
        <dbReference type="Proteomes" id="UP000070504"/>
    </source>
</evidence>
<gene>
    <name evidence="2" type="ORF">AKJ54_00645</name>
</gene>
<keyword evidence="3" id="KW-1185">Reference proteome</keyword>
<sequence>MFEFVPMQELLAGNIGQSLLYVMNNYFIYGSMWFLLGMAIFMIVQAKIRDYNISGIVMGLYFLVFSPYMYALAPYIIYIQGIFAVIIAVSLYNLLVRE</sequence>
<feature type="transmembrane region" description="Helical" evidence="1">
    <location>
        <begin position="51"/>
        <end position="69"/>
    </location>
</feature>
<keyword evidence="1" id="KW-0472">Membrane</keyword>
<dbReference type="Proteomes" id="UP000070504">
    <property type="component" value="Unassembled WGS sequence"/>
</dbReference>
<name>A0A133VL14_9EURY</name>
<dbReference type="EMBL" id="LHYH01000010">
    <property type="protein sequence ID" value="KXB07146.1"/>
    <property type="molecule type" value="Genomic_DNA"/>
</dbReference>
<comment type="caution">
    <text evidence="2">The sequence shown here is derived from an EMBL/GenBank/DDBJ whole genome shotgun (WGS) entry which is preliminary data.</text>
</comment>
<keyword evidence="1" id="KW-1133">Transmembrane helix</keyword>
<evidence type="ECO:0000313" key="2">
    <source>
        <dbReference type="EMBL" id="KXB07146.1"/>
    </source>
</evidence>
<reference evidence="2 3" key="1">
    <citation type="journal article" date="2016" name="Sci. Rep.">
        <title>Metabolic traits of an uncultured archaeal lineage -MSBL1- from brine pools of the Red Sea.</title>
        <authorList>
            <person name="Mwirichia R."/>
            <person name="Alam I."/>
            <person name="Rashid M."/>
            <person name="Vinu M."/>
            <person name="Ba-Alawi W."/>
            <person name="Anthony Kamau A."/>
            <person name="Kamanda Ngugi D."/>
            <person name="Goker M."/>
            <person name="Klenk H.P."/>
            <person name="Bajic V."/>
            <person name="Stingl U."/>
        </authorList>
    </citation>
    <scope>NUCLEOTIDE SEQUENCE [LARGE SCALE GENOMIC DNA]</scope>
    <source>
        <strain evidence="2">SCGC-AAA382K21</strain>
    </source>
</reference>
<feature type="transmembrane region" description="Helical" evidence="1">
    <location>
        <begin position="75"/>
        <end position="95"/>
    </location>
</feature>
<organism evidence="2 3">
    <name type="scientific">candidate division MSBL1 archaeon SCGC-AAA382K21</name>
    <dbReference type="NCBI Taxonomy" id="1698283"/>
    <lineage>
        <taxon>Archaea</taxon>
        <taxon>Methanobacteriati</taxon>
        <taxon>Methanobacteriota</taxon>
        <taxon>candidate division MSBL1</taxon>
    </lineage>
</organism>